<name>A0ABP5ZS10_9ACTN</name>
<gene>
    <name evidence="2" type="primary">scbA</name>
    <name evidence="2" type="ORF">GCM10010406_43500</name>
</gene>
<dbReference type="InterPro" id="IPR005509">
    <property type="entry name" value="AfsA_hotdog_dom"/>
</dbReference>
<dbReference type="InterPro" id="IPR047757">
    <property type="entry name" value="AfsA-like"/>
</dbReference>
<protein>
    <submittedName>
        <fullName evidence="2">Gamma-butyrolactone biosynthesis protein ScbA</fullName>
    </submittedName>
</protein>
<dbReference type="Proteomes" id="UP001501358">
    <property type="component" value="Unassembled WGS sequence"/>
</dbReference>
<keyword evidence="3" id="KW-1185">Reference proteome</keyword>
<comment type="caution">
    <text evidence="2">The sequence shown here is derived from an EMBL/GenBank/DDBJ whole genome shotgun (WGS) entry which is preliminary data.</text>
</comment>
<feature type="domain" description="A-factor biosynthesis hotdog" evidence="1">
    <location>
        <begin position="2"/>
        <end position="121"/>
    </location>
</feature>
<evidence type="ECO:0000313" key="2">
    <source>
        <dbReference type="EMBL" id="GAA2502314.1"/>
    </source>
</evidence>
<proteinExistence type="predicted"/>
<evidence type="ECO:0000259" key="1">
    <source>
        <dbReference type="Pfam" id="PF03756"/>
    </source>
</evidence>
<feature type="domain" description="A-factor biosynthesis hotdog" evidence="1">
    <location>
        <begin position="157"/>
        <end position="242"/>
    </location>
</feature>
<sequence length="275" mass="29791">MHLQQEEAVLVTGWSSHGADRYTATARWPEAADEESSELLLLTQTIRQSCLVVAHAERSVPLSHQTLMERLDFSLAQDYRVPRNKPADLVADVSCRSTGHRSLQVRLTLLHAERPIGESVVDFSWIAPAVYRRLRGEHPHSAWGKAPVPAPVAAHTVGRAHASEVVLAPADRPGRWQLRTDVGNAALYDHPVDHVPGLVLIEAACQAAQVVTGPAVFRPVEMASAYARYVEFDAPCWIEAAVVPVPDDGVTRVEVTGVQNGRTAFGITLASASGA</sequence>
<reference evidence="3" key="1">
    <citation type="journal article" date="2019" name="Int. J. Syst. Evol. Microbiol.">
        <title>The Global Catalogue of Microorganisms (GCM) 10K type strain sequencing project: providing services to taxonomists for standard genome sequencing and annotation.</title>
        <authorList>
            <consortium name="The Broad Institute Genomics Platform"/>
            <consortium name="The Broad Institute Genome Sequencing Center for Infectious Disease"/>
            <person name="Wu L."/>
            <person name="Ma J."/>
        </authorList>
    </citation>
    <scope>NUCLEOTIDE SEQUENCE [LARGE SCALE GENOMIC DNA]</scope>
    <source>
        <strain evidence="3">JCM 6307</strain>
    </source>
</reference>
<evidence type="ECO:0000313" key="3">
    <source>
        <dbReference type="Proteomes" id="UP001501358"/>
    </source>
</evidence>
<organism evidence="2 3">
    <name type="scientific">Streptomyces thermolineatus</name>
    <dbReference type="NCBI Taxonomy" id="44033"/>
    <lineage>
        <taxon>Bacteria</taxon>
        <taxon>Bacillati</taxon>
        <taxon>Actinomycetota</taxon>
        <taxon>Actinomycetes</taxon>
        <taxon>Kitasatosporales</taxon>
        <taxon>Streptomycetaceae</taxon>
        <taxon>Streptomyces</taxon>
    </lineage>
</organism>
<dbReference type="NCBIfam" id="NF041195">
    <property type="entry name" value="ScbA_BarX_GamBu"/>
    <property type="match status" value="1"/>
</dbReference>
<dbReference type="Pfam" id="PF03756">
    <property type="entry name" value="AfsA"/>
    <property type="match status" value="2"/>
</dbReference>
<accession>A0ABP5ZS10</accession>
<dbReference type="EMBL" id="BAAATA010000031">
    <property type="protein sequence ID" value="GAA2502314.1"/>
    <property type="molecule type" value="Genomic_DNA"/>
</dbReference>